<sequence>LNMRKISLKLPKVPKTKISRKRKTLGVKGVEMSISTSETNSVSGSYFVYGYLYSLLYSNFLYTSEESALEKEFTKNLSLKDSSDPKDEKQNTASETKSKAFVDMEFTSNPVTNNEVAEGDLRMFAERLGINKFTENKEDWKKFYVFSGSDFAWPDTMKVGECREVFDYIIRPEWEPIGEELARNTIEYRRLLGSGDLDERQGSHILLINGKLVEYGKEISSEEDEELGKKFPGCLYVPVVERFVELRRSLARDDQRRKEWQSHICIRNVLNARDEVRMANMEQGFRMVIDTGATMTVIPYFVRQQLYNPKDGWKRGSIYPAGYGNGAKVTQVSRDWLVCLGDGTNWSNWVRTSELYSWQSDPPNVNCGLIGYDVLNDIPHYKPYRQTYVFLKNDIFNQIPQVLGSE</sequence>
<name>A0A9N9NDC5_FUNMO</name>
<gene>
    <name evidence="2" type="ORF">FMOSSE_LOCUS15079</name>
</gene>
<evidence type="ECO:0000256" key="1">
    <source>
        <dbReference type="ARBA" id="ARBA00022750"/>
    </source>
</evidence>
<protein>
    <submittedName>
        <fullName evidence="2">10756_t:CDS:1</fullName>
    </submittedName>
</protein>
<keyword evidence="1" id="KW-0378">Hydrolase</keyword>
<dbReference type="InterPro" id="IPR001969">
    <property type="entry name" value="Aspartic_peptidase_AS"/>
</dbReference>
<dbReference type="InterPro" id="IPR021109">
    <property type="entry name" value="Peptidase_aspartic_dom_sf"/>
</dbReference>
<keyword evidence="1" id="KW-0064">Aspartyl protease</keyword>
<dbReference type="EMBL" id="CAJVPP010013891">
    <property type="protein sequence ID" value="CAG8722322.1"/>
    <property type="molecule type" value="Genomic_DNA"/>
</dbReference>
<accession>A0A9N9NDC5</accession>
<dbReference type="PROSITE" id="PS00141">
    <property type="entry name" value="ASP_PROTEASE"/>
    <property type="match status" value="1"/>
</dbReference>
<dbReference type="Proteomes" id="UP000789375">
    <property type="component" value="Unassembled WGS sequence"/>
</dbReference>
<proteinExistence type="predicted"/>
<keyword evidence="3" id="KW-1185">Reference proteome</keyword>
<dbReference type="GO" id="GO:0004190">
    <property type="term" value="F:aspartic-type endopeptidase activity"/>
    <property type="evidence" value="ECO:0007669"/>
    <property type="project" value="UniProtKB-KW"/>
</dbReference>
<feature type="non-terminal residue" evidence="2">
    <location>
        <position position="406"/>
    </location>
</feature>
<keyword evidence="1" id="KW-0645">Protease</keyword>
<reference evidence="2" key="1">
    <citation type="submission" date="2021-06" db="EMBL/GenBank/DDBJ databases">
        <authorList>
            <person name="Kallberg Y."/>
            <person name="Tangrot J."/>
            <person name="Rosling A."/>
        </authorList>
    </citation>
    <scope>NUCLEOTIDE SEQUENCE</scope>
    <source>
        <strain evidence="2">87-6 pot B 2015</strain>
    </source>
</reference>
<dbReference type="SUPFAM" id="SSF50630">
    <property type="entry name" value="Acid proteases"/>
    <property type="match status" value="1"/>
</dbReference>
<dbReference type="AlphaFoldDB" id="A0A9N9NDC5"/>
<evidence type="ECO:0000313" key="2">
    <source>
        <dbReference type="EMBL" id="CAG8722322.1"/>
    </source>
</evidence>
<comment type="caution">
    <text evidence="2">The sequence shown here is derived from an EMBL/GenBank/DDBJ whole genome shotgun (WGS) entry which is preliminary data.</text>
</comment>
<dbReference type="GO" id="GO:0006508">
    <property type="term" value="P:proteolysis"/>
    <property type="evidence" value="ECO:0007669"/>
    <property type="project" value="InterPro"/>
</dbReference>
<evidence type="ECO:0000313" key="3">
    <source>
        <dbReference type="Proteomes" id="UP000789375"/>
    </source>
</evidence>
<organism evidence="2 3">
    <name type="scientific">Funneliformis mosseae</name>
    <name type="common">Endomycorrhizal fungus</name>
    <name type="synonym">Glomus mosseae</name>
    <dbReference type="NCBI Taxonomy" id="27381"/>
    <lineage>
        <taxon>Eukaryota</taxon>
        <taxon>Fungi</taxon>
        <taxon>Fungi incertae sedis</taxon>
        <taxon>Mucoromycota</taxon>
        <taxon>Glomeromycotina</taxon>
        <taxon>Glomeromycetes</taxon>
        <taxon>Glomerales</taxon>
        <taxon>Glomeraceae</taxon>
        <taxon>Funneliformis</taxon>
    </lineage>
</organism>